<feature type="compositionally biased region" description="Polar residues" evidence="1">
    <location>
        <begin position="41"/>
        <end position="55"/>
    </location>
</feature>
<feature type="region of interest" description="Disordered" evidence="1">
    <location>
        <begin position="14"/>
        <end position="78"/>
    </location>
</feature>
<evidence type="ECO:0000313" key="2">
    <source>
        <dbReference type="EMBL" id="POS81624.1"/>
    </source>
</evidence>
<dbReference type="AlphaFoldDB" id="A0A2S4PHW8"/>
<sequence>VEADIISKYLQKATACQAASDNTPQPPKIPIESTPGRKKVSNSSTNVRLNNSSLANPKPPSLPIQISNHNPEEQVASLKQKENSWALVARNGHKKVAHYSHLPNLQHQYRGNNKSKKTLENKNRPKDRLFVRLPADHEWRALVLLTMKRRTIPKIRTLALLI</sequence>
<name>A0A2S4PHW8_9PEZI</name>
<proteinExistence type="predicted"/>
<evidence type="ECO:0000256" key="1">
    <source>
        <dbReference type="SAM" id="MobiDB-lite"/>
    </source>
</evidence>
<evidence type="ECO:0000313" key="3">
    <source>
        <dbReference type="Proteomes" id="UP000237438"/>
    </source>
</evidence>
<gene>
    <name evidence="2" type="ORF">EPUL_005957</name>
</gene>
<dbReference type="EMBL" id="PEDP01010497">
    <property type="protein sequence ID" value="POS81624.1"/>
    <property type="molecule type" value="Genomic_DNA"/>
</dbReference>
<accession>A0A2S4PHW8</accession>
<feature type="non-terminal residue" evidence="2">
    <location>
        <position position="1"/>
    </location>
</feature>
<protein>
    <submittedName>
        <fullName evidence="2">Uncharacterized protein</fullName>
    </submittedName>
</protein>
<comment type="caution">
    <text evidence="2">The sequence shown here is derived from an EMBL/GenBank/DDBJ whole genome shotgun (WGS) entry which is preliminary data.</text>
</comment>
<keyword evidence="3" id="KW-1185">Reference proteome</keyword>
<dbReference type="Proteomes" id="UP000237438">
    <property type="component" value="Unassembled WGS sequence"/>
</dbReference>
<organism evidence="2 3">
    <name type="scientific">Erysiphe pulchra</name>
    <dbReference type="NCBI Taxonomy" id="225359"/>
    <lineage>
        <taxon>Eukaryota</taxon>
        <taxon>Fungi</taxon>
        <taxon>Dikarya</taxon>
        <taxon>Ascomycota</taxon>
        <taxon>Pezizomycotina</taxon>
        <taxon>Leotiomycetes</taxon>
        <taxon>Erysiphales</taxon>
        <taxon>Erysiphaceae</taxon>
        <taxon>Erysiphe</taxon>
    </lineage>
</organism>
<reference evidence="2 3" key="1">
    <citation type="submission" date="2017-10" db="EMBL/GenBank/DDBJ databases">
        <title>Development of genomic resources for the powdery mildew, Erysiphe pulchra.</title>
        <authorList>
            <person name="Wadl P.A."/>
            <person name="Mack B.M."/>
            <person name="Moore G."/>
            <person name="Beltz S.B."/>
        </authorList>
    </citation>
    <scope>NUCLEOTIDE SEQUENCE [LARGE SCALE GENOMIC DNA]</scope>
    <source>
        <strain evidence="2">Cflorida</strain>
    </source>
</reference>